<reference evidence="2" key="1">
    <citation type="submission" date="2023-06" db="EMBL/GenBank/DDBJ databases">
        <title>Phylogenetic Diversity of Rhizobium strains.</title>
        <authorList>
            <person name="Moura F.T."/>
            <person name="Helene L.C.F."/>
            <person name="Hungria M."/>
        </authorList>
    </citation>
    <scope>NUCLEOTIDE SEQUENCE</scope>
    <source>
        <strain evidence="2">CCGE524</strain>
    </source>
</reference>
<evidence type="ECO:0000256" key="1">
    <source>
        <dbReference type="SAM" id="MobiDB-lite"/>
    </source>
</evidence>
<evidence type="ECO:0000313" key="2">
    <source>
        <dbReference type="EMBL" id="MDL2408194.1"/>
    </source>
</evidence>
<comment type="caution">
    <text evidence="2">The sequence shown here is derived from an EMBL/GenBank/DDBJ whole genome shotgun (WGS) entry which is preliminary data.</text>
</comment>
<evidence type="ECO:0000313" key="3">
    <source>
        <dbReference type="Proteomes" id="UP001172630"/>
    </source>
</evidence>
<protein>
    <submittedName>
        <fullName evidence="2">Uncharacterized protein</fullName>
    </submittedName>
</protein>
<name>A0ABT7KHT1_9HYPH</name>
<accession>A0ABT7KHT1</accession>
<feature type="region of interest" description="Disordered" evidence="1">
    <location>
        <begin position="1"/>
        <end position="37"/>
    </location>
</feature>
<sequence>MQSVVDPHMTGIAATALPSTAPAGGKPVSLNGSGRAP</sequence>
<gene>
    <name evidence="2" type="ORF">PY650_21595</name>
</gene>
<keyword evidence="3" id="KW-1185">Reference proteome</keyword>
<dbReference type="Proteomes" id="UP001172630">
    <property type="component" value="Unassembled WGS sequence"/>
</dbReference>
<dbReference type="EMBL" id="JARFYN010000030">
    <property type="protein sequence ID" value="MDL2408194.1"/>
    <property type="molecule type" value="Genomic_DNA"/>
</dbReference>
<organism evidence="2 3">
    <name type="scientific">Rhizobium calliandrae</name>
    <dbReference type="NCBI Taxonomy" id="1312182"/>
    <lineage>
        <taxon>Bacteria</taxon>
        <taxon>Pseudomonadati</taxon>
        <taxon>Pseudomonadota</taxon>
        <taxon>Alphaproteobacteria</taxon>
        <taxon>Hyphomicrobiales</taxon>
        <taxon>Rhizobiaceae</taxon>
        <taxon>Rhizobium/Agrobacterium group</taxon>
        <taxon>Rhizobium</taxon>
    </lineage>
</organism>
<proteinExistence type="predicted"/>